<dbReference type="RefSeq" id="WP_036651686.1">
    <property type="nucleotide sequence ID" value="NZ_JQCR01000002.1"/>
</dbReference>
<dbReference type="SUPFAM" id="SSF56059">
    <property type="entry name" value="Glutathione synthetase ATP-binding domain-like"/>
    <property type="match status" value="1"/>
</dbReference>
<evidence type="ECO:0000313" key="1">
    <source>
        <dbReference type="EMBL" id="KGE19978.1"/>
    </source>
</evidence>
<organism evidence="1 2">
    <name type="scientific">Paenibacillus wynnii</name>
    <dbReference type="NCBI Taxonomy" id="268407"/>
    <lineage>
        <taxon>Bacteria</taxon>
        <taxon>Bacillati</taxon>
        <taxon>Bacillota</taxon>
        <taxon>Bacilli</taxon>
        <taxon>Bacillales</taxon>
        <taxon>Paenibacillaceae</taxon>
        <taxon>Paenibacillus</taxon>
    </lineage>
</organism>
<evidence type="ECO:0008006" key="3">
    <source>
        <dbReference type="Google" id="ProtNLM"/>
    </source>
</evidence>
<dbReference type="InterPro" id="IPR026838">
    <property type="entry name" value="YheC/D"/>
</dbReference>
<evidence type="ECO:0000313" key="2">
    <source>
        <dbReference type="Proteomes" id="UP000029734"/>
    </source>
</evidence>
<dbReference type="OrthoDB" id="7869153at2"/>
<comment type="caution">
    <text evidence="1">The sequence shown here is derived from an EMBL/GenBank/DDBJ whole genome shotgun (WGS) entry which is preliminary data.</text>
</comment>
<gene>
    <name evidence="1" type="ORF">PWYN_11985</name>
</gene>
<dbReference type="Proteomes" id="UP000029734">
    <property type="component" value="Unassembled WGS sequence"/>
</dbReference>
<name>A0A098MD41_9BACL</name>
<accession>A0A098MD41</accession>
<protein>
    <recommendedName>
        <fullName evidence="3">Endospore coat-associated protein</fullName>
    </recommendedName>
</protein>
<reference evidence="1 2" key="2">
    <citation type="submission" date="2014-10" db="EMBL/GenBank/DDBJ databases">
        <title>Comparative genomics of the Paenibacillus odorifer group.</title>
        <authorList>
            <person name="Tsai Y.-C."/>
            <person name="Martin N."/>
            <person name="Korlach J."/>
            <person name="Wiedmann M."/>
        </authorList>
    </citation>
    <scope>NUCLEOTIDE SEQUENCE [LARGE SCALE GENOMIC DNA]</scope>
    <source>
        <strain evidence="1 2">DSM 18334</strain>
    </source>
</reference>
<proteinExistence type="predicted"/>
<dbReference type="EMBL" id="JQCR01000002">
    <property type="protein sequence ID" value="KGE19978.1"/>
    <property type="molecule type" value="Genomic_DNA"/>
</dbReference>
<dbReference type="STRING" id="268407.PWYN_11985"/>
<reference evidence="1 2" key="1">
    <citation type="submission" date="2014-08" db="EMBL/GenBank/DDBJ databases">
        <authorList>
            <person name="den Bakker H.C."/>
        </authorList>
    </citation>
    <scope>NUCLEOTIDE SEQUENCE [LARGE SCALE GENOMIC DNA]</scope>
    <source>
        <strain evidence="1 2">DSM 18334</strain>
    </source>
</reference>
<dbReference type="Gene3D" id="3.30.470.20">
    <property type="entry name" value="ATP-grasp fold, B domain"/>
    <property type="match status" value="1"/>
</dbReference>
<sequence>MRIQRVSSKWAKTKAILRNRDLAVYIPDTRKYSLDTLEEMLILYDMVYIKPDRGTYGSGVMRVEQRVVTLSASTQGDQENQEDPPENLEVKVENTKLMYILRYLKSAEVFSSPEELDRALIKIIQNQPYLIQKGINLLTHKQRPFDLRVLTQKNLDGLWETTGMLSRVAAPHKIITNYHSGGKIKSVKAVLEDHMNTFEVDSTINQLKALGVLMARQLERTYPGIKEIGLDVALDPHHNLWLLEINTLPSIVVFKLFSDKSIYRRIHRYAAAYGRVKNNRSAISSRRKGISRISG</sequence>
<dbReference type="AlphaFoldDB" id="A0A098MD41"/>
<keyword evidence="2" id="KW-1185">Reference proteome</keyword>
<dbReference type="Pfam" id="PF14398">
    <property type="entry name" value="ATPgrasp_YheCD"/>
    <property type="match status" value="1"/>
</dbReference>
<dbReference type="eggNOG" id="COG0189">
    <property type="taxonomic scope" value="Bacteria"/>
</dbReference>